<protein>
    <recommendedName>
        <fullName evidence="5">Microtubule-associated protein Jupiter</fullName>
    </recommendedName>
</protein>
<accession>A0A6M2DVA6</accession>
<evidence type="ECO:0000256" key="6">
    <source>
        <dbReference type="ARBA" id="ARBA00022490"/>
    </source>
</evidence>
<dbReference type="GO" id="GO:0005819">
    <property type="term" value="C:spindle"/>
    <property type="evidence" value="ECO:0007669"/>
    <property type="project" value="UniProtKB-SubCell"/>
</dbReference>
<keyword evidence="8" id="KW-0493">Microtubule</keyword>
<evidence type="ECO:0000256" key="10">
    <source>
        <dbReference type="ARBA" id="ARBA00023242"/>
    </source>
</evidence>
<dbReference type="EMBL" id="GIIL01005362">
    <property type="protein sequence ID" value="NOV49088.1"/>
    <property type="molecule type" value="Transcribed_RNA"/>
</dbReference>
<evidence type="ECO:0000256" key="3">
    <source>
        <dbReference type="ARBA" id="ARBA00004186"/>
    </source>
</evidence>
<evidence type="ECO:0000256" key="4">
    <source>
        <dbReference type="ARBA" id="ARBA00005344"/>
    </source>
</evidence>
<feature type="compositionally biased region" description="Basic and acidic residues" evidence="11">
    <location>
        <begin position="64"/>
        <end position="73"/>
    </location>
</feature>
<comment type="similarity">
    <text evidence="4">Belongs to the MAP Jupiter family.</text>
</comment>
<evidence type="ECO:0000256" key="2">
    <source>
        <dbReference type="ARBA" id="ARBA00004123"/>
    </source>
</evidence>
<sequence>MASAYEVSANCIRVLKPPGGESSNIFGASVTDAPAGVPRNVRHQMQSSLFGPATNGHQGTPRKTTIDSHDRLFGSDAKMANTPSKNHMKSNIGIGTTDCVDRATPVQQNGHSVASSPSSPSGDGSSMNGDSIKHSSTNGVANGGGNGFASKRVPPGGYSSGLW</sequence>
<evidence type="ECO:0000256" key="11">
    <source>
        <dbReference type="SAM" id="MobiDB-lite"/>
    </source>
</evidence>
<comment type="function">
    <text evidence="1">Binds to all microtubule populations.</text>
</comment>
<keyword evidence="9" id="KW-0206">Cytoskeleton</keyword>
<evidence type="ECO:0000256" key="7">
    <source>
        <dbReference type="ARBA" id="ARBA00022553"/>
    </source>
</evidence>
<proteinExistence type="inferred from homology"/>
<keyword evidence="6" id="KW-0963">Cytoplasm</keyword>
<dbReference type="AlphaFoldDB" id="A0A6M2DVA6"/>
<keyword evidence="10" id="KW-0539">Nucleus</keyword>
<feature type="compositionally biased region" description="Low complexity" evidence="11">
    <location>
        <begin position="109"/>
        <end position="130"/>
    </location>
</feature>
<reference evidence="12" key="1">
    <citation type="submission" date="2020-03" db="EMBL/GenBank/DDBJ databases">
        <title>Transcriptomic Profiling of the Digestive Tract of the Rat Flea, Xenopsylla cheopis, Following Blood Feeding and Infection with Yersinia pestis.</title>
        <authorList>
            <person name="Bland D.M."/>
            <person name="Martens C.A."/>
            <person name="Virtaneva K."/>
            <person name="Kanakabandi K."/>
            <person name="Long D."/>
            <person name="Rosenke R."/>
            <person name="Saturday G.A."/>
            <person name="Hoyt F.H."/>
            <person name="Bruno D.P."/>
            <person name="Ribeiro J.M.C."/>
            <person name="Hinnebusch J."/>
        </authorList>
    </citation>
    <scope>NUCLEOTIDE SEQUENCE</scope>
</reference>
<dbReference type="Pfam" id="PF17054">
    <property type="entry name" value="JUPITER"/>
    <property type="match status" value="1"/>
</dbReference>
<keyword evidence="7" id="KW-0597">Phosphoprotein</keyword>
<evidence type="ECO:0000256" key="8">
    <source>
        <dbReference type="ARBA" id="ARBA00022701"/>
    </source>
</evidence>
<comment type="subcellular location">
    <subcellularLocation>
        <location evidence="3">Cytoplasm</location>
        <location evidence="3">Cytoskeleton</location>
        <location evidence="3">Spindle</location>
    </subcellularLocation>
    <subcellularLocation>
        <location evidence="2">Nucleus</location>
    </subcellularLocation>
</comment>
<dbReference type="PANTHER" id="PTHR34930">
    <property type="entry name" value="GEO05313P1"/>
    <property type="match status" value="1"/>
</dbReference>
<dbReference type="PANTHER" id="PTHR34930:SF2">
    <property type="entry name" value="MICROTUBULE-ASSOCIATED PROTEIN JUPITER"/>
    <property type="match status" value="1"/>
</dbReference>
<evidence type="ECO:0000256" key="5">
    <source>
        <dbReference type="ARBA" id="ARBA00021471"/>
    </source>
</evidence>
<dbReference type="GO" id="GO:0005634">
    <property type="term" value="C:nucleus"/>
    <property type="evidence" value="ECO:0007669"/>
    <property type="project" value="UniProtKB-SubCell"/>
</dbReference>
<evidence type="ECO:0000256" key="1">
    <source>
        <dbReference type="ARBA" id="ARBA00003805"/>
    </source>
</evidence>
<feature type="region of interest" description="Disordered" evidence="11">
    <location>
        <begin position="50"/>
        <end position="163"/>
    </location>
</feature>
<dbReference type="GO" id="GO:0005874">
    <property type="term" value="C:microtubule"/>
    <property type="evidence" value="ECO:0007669"/>
    <property type="project" value="UniProtKB-KW"/>
</dbReference>
<evidence type="ECO:0000313" key="12">
    <source>
        <dbReference type="EMBL" id="NOV49088.1"/>
    </source>
</evidence>
<evidence type="ECO:0000256" key="9">
    <source>
        <dbReference type="ARBA" id="ARBA00023212"/>
    </source>
</evidence>
<organism evidence="12">
    <name type="scientific">Xenopsylla cheopis</name>
    <name type="common">Oriental rat flea</name>
    <name type="synonym">Pulex cheopis</name>
    <dbReference type="NCBI Taxonomy" id="163159"/>
    <lineage>
        <taxon>Eukaryota</taxon>
        <taxon>Metazoa</taxon>
        <taxon>Ecdysozoa</taxon>
        <taxon>Arthropoda</taxon>
        <taxon>Hexapoda</taxon>
        <taxon>Insecta</taxon>
        <taxon>Pterygota</taxon>
        <taxon>Neoptera</taxon>
        <taxon>Endopterygota</taxon>
        <taxon>Siphonaptera</taxon>
        <taxon>Pulicidae</taxon>
        <taxon>Xenopsyllinae</taxon>
        <taxon>Xenopsylla</taxon>
    </lineage>
</organism>
<dbReference type="InterPro" id="IPR033335">
    <property type="entry name" value="JUPITER"/>
</dbReference>
<name>A0A6M2DVA6_XENCH</name>
<feature type="compositionally biased region" description="Polar residues" evidence="11">
    <location>
        <begin position="50"/>
        <end position="63"/>
    </location>
</feature>